<dbReference type="AlphaFoldDB" id="A0A5B7DH11"/>
<comment type="caution">
    <text evidence="1">The sequence shown here is derived from an EMBL/GenBank/DDBJ whole genome shotgun (WGS) entry which is preliminary data.</text>
</comment>
<proteinExistence type="predicted"/>
<protein>
    <submittedName>
        <fullName evidence="1">Uncharacterized protein</fullName>
    </submittedName>
</protein>
<sequence length="55" mass="6101">MGSTVQLPPISGAGNFVYSGTHIRAHVTTQAHVWCNHLEPRYHGNMYVTLNHSVL</sequence>
<accession>A0A5B7DH11</accession>
<evidence type="ECO:0000313" key="2">
    <source>
        <dbReference type="Proteomes" id="UP000324222"/>
    </source>
</evidence>
<dbReference type="EMBL" id="VSRR010000893">
    <property type="protein sequence ID" value="MPC20628.1"/>
    <property type="molecule type" value="Genomic_DNA"/>
</dbReference>
<evidence type="ECO:0000313" key="1">
    <source>
        <dbReference type="EMBL" id="MPC20628.1"/>
    </source>
</evidence>
<organism evidence="1 2">
    <name type="scientific">Portunus trituberculatus</name>
    <name type="common">Swimming crab</name>
    <name type="synonym">Neptunus trituberculatus</name>
    <dbReference type="NCBI Taxonomy" id="210409"/>
    <lineage>
        <taxon>Eukaryota</taxon>
        <taxon>Metazoa</taxon>
        <taxon>Ecdysozoa</taxon>
        <taxon>Arthropoda</taxon>
        <taxon>Crustacea</taxon>
        <taxon>Multicrustacea</taxon>
        <taxon>Malacostraca</taxon>
        <taxon>Eumalacostraca</taxon>
        <taxon>Eucarida</taxon>
        <taxon>Decapoda</taxon>
        <taxon>Pleocyemata</taxon>
        <taxon>Brachyura</taxon>
        <taxon>Eubrachyura</taxon>
        <taxon>Portunoidea</taxon>
        <taxon>Portunidae</taxon>
        <taxon>Portuninae</taxon>
        <taxon>Portunus</taxon>
    </lineage>
</organism>
<reference evidence="1 2" key="1">
    <citation type="submission" date="2019-05" db="EMBL/GenBank/DDBJ databases">
        <title>Another draft genome of Portunus trituberculatus and its Hox gene families provides insights of decapod evolution.</title>
        <authorList>
            <person name="Jeong J.-H."/>
            <person name="Song I."/>
            <person name="Kim S."/>
            <person name="Choi T."/>
            <person name="Kim D."/>
            <person name="Ryu S."/>
            <person name="Kim W."/>
        </authorList>
    </citation>
    <scope>NUCLEOTIDE SEQUENCE [LARGE SCALE GENOMIC DNA]</scope>
    <source>
        <tissue evidence="1">Muscle</tissue>
    </source>
</reference>
<dbReference type="Proteomes" id="UP000324222">
    <property type="component" value="Unassembled WGS sequence"/>
</dbReference>
<keyword evidence="2" id="KW-1185">Reference proteome</keyword>
<name>A0A5B7DH11_PORTR</name>
<gene>
    <name evidence="1" type="ORF">E2C01_013582</name>
</gene>